<dbReference type="InterPro" id="IPR010994">
    <property type="entry name" value="RuvA_2-like"/>
</dbReference>
<dbReference type="InterPro" id="IPR036267">
    <property type="entry name" value="RuvA_C_sf"/>
</dbReference>
<keyword evidence="5 6" id="KW-0234">DNA repair</keyword>
<organism evidence="9 10">
    <name type="scientific">Terasakiella brassicae</name>
    <dbReference type="NCBI Taxonomy" id="1634917"/>
    <lineage>
        <taxon>Bacteria</taxon>
        <taxon>Pseudomonadati</taxon>
        <taxon>Pseudomonadota</taxon>
        <taxon>Alphaproteobacteria</taxon>
        <taxon>Rhodospirillales</taxon>
        <taxon>Terasakiellaceae</taxon>
        <taxon>Terasakiella</taxon>
    </lineage>
</organism>
<keyword evidence="9" id="KW-0378">Hydrolase</keyword>
<protein>
    <recommendedName>
        <fullName evidence="6">Holliday junction branch migration complex subunit RuvA</fullName>
    </recommendedName>
</protein>
<dbReference type="GO" id="GO:0005737">
    <property type="term" value="C:cytoplasm"/>
    <property type="evidence" value="ECO:0007669"/>
    <property type="project" value="UniProtKB-SubCell"/>
</dbReference>
<dbReference type="HAMAP" id="MF_00031">
    <property type="entry name" value="DNA_HJ_migration_RuvA"/>
    <property type="match status" value="1"/>
</dbReference>
<keyword evidence="9" id="KW-0067">ATP-binding</keyword>
<feature type="domain" description="DNA helicase Holliday junction RuvA type" evidence="7">
    <location>
        <begin position="1"/>
        <end position="62"/>
    </location>
</feature>
<reference evidence="9" key="1">
    <citation type="journal article" date="2014" name="Int. J. Syst. Evol. Microbiol.">
        <title>Complete genome sequence of Corynebacterium casei LMG S-19264T (=DSM 44701T), isolated from a smear-ripened cheese.</title>
        <authorList>
            <consortium name="US DOE Joint Genome Institute (JGI-PGF)"/>
            <person name="Walter F."/>
            <person name="Albersmeier A."/>
            <person name="Kalinowski J."/>
            <person name="Ruckert C."/>
        </authorList>
    </citation>
    <scope>NUCLEOTIDE SEQUENCE</scope>
    <source>
        <strain evidence="9">CGMCC 1.15254</strain>
    </source>
</reference>
<dbReference type="NCBIfam" id="TIGR00084">
    <property type="entry name" value="ruvA"/>
    <property type="match status" value="1"/>
</dbReference>
<evidence type="ECO:0000259" key="7">
    <source>
        <dbReference type="Pfam" id="PF01330"/>
    </source>
</evidence>
<evidence type="ECO:0000313" key="9">
    <source>
        <dbReference type="EMBL" id="GGF54599.1"/>
    </source>
</evidence>
<dbReference type="Pfam" id="PF14520">
    <property type="entry name" value="HHH_5"/>
    <property type="match status" value="1"/>
</dbReference>
<dbReference type="EMBL" id="BMHV01000003">
    <property type="protein sequence ID" value="GGF54599.1"/>
    <property type="molecule type" value="Genomic_DNA"/>
</dbReference>
<dbReference type="InterPro" id="IPR011114">
    <property type="entry name" value="RuvA_C"/>
</dbReference>
<dbReference type="CDD" id="cd14332">
    <property type="entry name" value="UBA_RuvA_C"/>
    <property type="match status" value="1"/>
</dbReference>
<dbReference type="Gene3D" id="1.10.8.10">
    <property type="entry name" value="DNA helicase RuvA subunit, C-terminal domain"/>
    <property type="match status" value="1"/>
</dbReference>
<dbReference type="GO" id="GO:0000400">
    <property type="term" value="F:four-way junction DNA binding"/>
    <property type="evidence" value="ECO:0007669"/>
    <property type="project" value="UniProtKB-UniRule"/>
</dbReference>
<dbReference type="SUPFAM" id="SSF47781">
    <property type="entry name" value="RuvA domain 2-like"/>
    <property type="match status" value="1"/>
</dbReference>
<dbReference type="Gene3D" id="2.40.50.140">
    <property type="entry name" value="Nucleic acid-binding proteins"/>
    <property type="match status" value="1"/>
</dbReference>
<dbReference type="GO" id="GO:0006281">
    <property type="term" value="P:DNA repair"/>
    <property type="evidence" value="ECO:0007669"/>
    <property type="project" value="UniProtKB-UniRule"/>
</dbReference>
<dbReference type="AlphaFoldDB" id="A0A917F921"/>
<comment type="subcellular location">
    <subcellularLocation>
        <location evidence="6">Cytoplasm</location>
    </subcellularLocation>
</comment>
<evidence type="ECO:0000256" key="3">
    <source>
        <dbReference type="ARBA" id="ARBA00023125"/>
    </source>
</evidence>
<proteinExistence type="inferred from homology"/>
<dbReference type="InterPro" id="IPR012340">
    <property type="entry name" value="NA-bd_OB-fold"/>
</dbReference>
<keyword evidence="9" id="KW-0347">Helicase</keyword>
<dbReference type="GO" id="GO:0048476">
    <property type="term" value="C:Holliday junction resolvase complex"/>
    <property type="evidence" value="ECO:0007669"/>
    <property type="project" value="UniProtKB-UniRule"/>
</dbReference>
<sequence>MIAKLKGLVDSVGEDWVVLDVNGVGYLVFASAKTLGKLPKAGEATSLLIETHVREDHIHLYGFGDVAERDWFKLLTTVQGVGAKVGLAILSALTAQDIMHAIAAQDKKVLTQANGVGPKVATRILTELKDKAGAIALSTPEGSLSSSGRAASSSTGFGGAPVEAVSALVNLGYGRSEALAAVSKVNKELGGEGKLDDLIRLALSELSVLG</sequence>
<name>A0A917F921_9PROT</name>
<dbReference type="SUPFAM" id="SSF46929">
    <property type="entry name" value="DNA helicase RuvA subunit, C-terminal domain"/>
    <property type="match status" value="1"/>
</dbReference>
<keyword evidence="4 6" id="KW-0233">DNA recombination</keyword>
<evidence type="ECO:0000256" key="6">
    <source>
        <dbReference type="HAMAP-Rule" id="MF_00031"/>
    </source>
</evidence>
<comment type="domain">
    <text evidence="6">Has three domains with a flexible linker between the domains II and III and assumes an 'L' shape. Domain III is highly mobile and contacts RuvB.</text>
</comment>
<comment type="caution">
    <text evidence="9">The sequence shown here is derived from an EMBL/GenBank/DDBJ whole genome shotgun (WGS) entry which is preliminary data.</text>
</comment>
<feature type="region of interest" description="Domain I" evidence="6">
    <location>
        <begin position="1"/>
        <end position="64"/>
    </location>
</feature>
<evidence type="ECO:0000256" key="2">
    <source>
        <dbReference type="ARBA" id="ARBA00022763"/>
    </source>
</evidence>
<dbReference type="Pfam" id="PF07499">
    <property type="entry name" value="RuvA_C"/>
    <property type="match status" value="1"/>
</dbReference>
<dbReference type="GO" id="GO:0006310">
    <property type="term" value="P:DNA recombination"/>
    <property type="evidence" value="ECO:0007669"/>
    <property type="project" value="UniProtKB-UniRule"/>
</dbReference>
<dbReference type="InterPro" id="IPR000085">
    <property type="entry name" value="RuvA"/>
</dbReference>
<evidence type="ECO:0000313" key="10">
    <source>
        <dbReference type="Proteomes" id="UP000632498"/>
    </source>
</evidence>
<evidence type="ECO:0000256" key="5">
    <source>
        <dbReference type="ARBA" id="ARBA00023204"/>
    </source>
</evidence>
<comment type="subunit">
    <text evidence="6">Homotetramer. Forms an RuvA(8)-RuvB(12)-Holliday junction (HJ) complex. HJ DNA is sandwiched between 2 RuvA tetramers; dsDNA enters through RuvA and exits via RuvB. An RuvB hexamer assembles on each DNA strand where it exits the tetramer. Each RuvB hexamer is contacted by two RuvA subunits (via domain III) on 2 adjacent RuvB subunits; this complex drives branch migration. In the full resolvosome a probable DNA-RuvA(4)-RuvB(12)-RuvC(2) complex forms which resolves the HJ.</text>
</comment>
<reference evidence="9" key="2">
    <citation type="submission" date="2020-09" db="EMBL/GenBank/DDBJ databases">
        <authorList>
            <person name="Sun Q."/>
            <person name="Zhou Y."/>
        </authorList>
    </citation>
    <scope>NUCLEOTIDE SEQUENCE</scope>
    <source>
        <strain evidence="9">CGMCC 1.15254</strain>
    </source>
</reference>
<dbReference type="SUPFAM" id="SSF50249">
    <property type="entry name" value="Nucleic acid-binding proteins"/>
    <property type="match status" value="1"/>
</dbReference>
<dbReference type="InterPro" id="IPR013849">
    <property type="entry name" value="DNA_helicase_Holl-junc_RuvA_I"/>
</dbReference>
<dbReference type="Gene3D" id="1.10.150.20">
    <property type="entry name" value="5' to 3' exonuclease, C-terminal subdomain"/>
    <property type="match status" value="1"/>
</dbReference>
<keyword evidence="9" id="KW-0547">Nucleotide-binding</keyword>
<keyword evidence="10" id="KW-1185">Reference proteome</keyword>
<evidence type="ECO:0000259" key="8">
    <source>
        <dbReference type="Pfam" id="PF07499"/>
    </source>
</evidence>
<dbReference type="Proteomes" id="UP000632498">
    <property type="component" value="Unassembled WGS sequence"/>
</dbReference>
<comment type="caution">
    <text evidence="6">Lacks conserved residue(s) required for the propagation of feature annotation.</text>
</comment>
<dbReference type="GO" id="GO:0009379">
    <property type="term" value="C:Holliday junction helicase complex"/>
    <property type="evidence" value="ECO:0007669"/>
    <property type="project" value="InterPro"/>
</dbReference>
<keyword evidence="1 6" id="KW-0963">Cytoplasm</keyword>
<comment type="function">
    <text evidence="6">The RuvA-RuvB-RuvC complex processes Holliday junction (HJ) DNA during genetic recombination and DNA repair, while the RuvA-RuvB complex plays an important role in the rescue of blocked DNA replication forks via replication fork reversal (RFR). RuvA specifically binds to HJ cruciform DNA, conferring on it an open structure. The RuvB hexamer acts as an ATP-dependent pump, pulling dsDNA into and through the RuvAB complex. HJ branch migration allows RuvC to scan DNA until it finds its consensus sequence, where it cleaves and resolves the cruciform DNA.</text>
</comment>
<dbReference type="Pfam" id="PF01330">
    <property type="entry name" value="RuvA_N"/>
    <property type="match status" value="1"/>
</dbReference>
<keyword evidence="3 6" id="KW-0238">DNA-binding</keyword>
<keyword evidence="2 6" id="KW-0227">DNA damage</keyword>
<gene>
    <name evidence="6 9" type="primary">ruvA</name>
    <name evidence="9" type="ORF">GCM10011332_05000</name>
</gene>
<feature type="region of interest" description="Domain III" evidence="6">
    <location>
        <begin position="152"/>
        <end position="210"/>
    </location>
</feature>
<accession>A0A917F921</accession>
<feature type="domain" description="Holliday junction DNA helicase RuvA C-terminal" evidence="8">
    <location>
        <begin position="163"/>
        <end position="207"/>
    </location>
</feature>
<dbReference type="GO" id="GO:0009378">
    <property type="term" value="F:four-way junction helicase activity"/>
    <property type="evidence" value="ECO:0007669"/>
    <property type="project" value="InterPro"/>
</dbReference>
<dbReference type="RefSeq" id="WP_188661120.1">
    <property type="nucleotide sequence ID" value="NZ_BMHV01000003.1"/>
</dbReference>
<evidence type="ECO:0000256" key="1">
    <source>
        <dbReference type="ARBA" id="ARBA00022490"/>
    </source>
</evidence>
<comment type="similarity">
    <text evidence="6">Belongs to the RuvA family.</text>
</comment>
<evidence type="ECO:0000256" key="4">
    <source>
        <dbReference type="ARBA" id="ARBA00023172"/>
    </source>
</evidence>
<dbReference type="GO" id="GO:0005524">
    <property type="term" value="F:ATP binding"/>
    <property type="evidence" value="ECO:0007669"/>
    <property type="project" value="InterPro"/>
</dbReference>